<dbReference type="AlphaFoldDB" id="A0B8J1"/>
<dbReference type="HOGENOM" id="CLU_999707_0_0_2"/>
<evidence type="ECO:0000313" key="3">
    <source>
        <dbReference type="Proteomes" id="UP000000674"/>
    </source>
</evidence>
<dbReference type="Proteomes" id="UP000000674">
    <property type="component" value="Chromosome"/>
</dbReference>
<gene>
    <name evidence="2" type="ordered locus">Mthe_1236</name>
</gene>
<dbReference type="RefSeq" id="WP_011696407.1">
    <property type="nucleotide sequence ID" value="NC_008553.1"/>
</dbReference>
<name>A0B8J1_METTP</name>
<dbReference type="PROSITE" id="PS51257">
    <property type="entry name" value="PROKAR_LIPOPROTEIN"/>
    <property type="match status" value="1"/>
</dbReference>
<protein>
    <recommendedName>
        <fullName evidence="4">CARDB domain-containing protein</fullName>
    </recommendedName>
</protein>
<reference evidence="2 3" key="1">
    <citation type="submission" date="2006-10" db="EMBL/GenBank/DDBJ databases">
        <title>Complete sequence of Methanosaeta thermophila PT.</title>
        <authorList>
            <consortium name="US DOE Joint Genome Institute"/>
            <person name="Copeland A."/>
            <person name="Lucas S."/>
            <person name="Lapidus A."/>
            <person name="Barry K."/>
            <person name="Detter J.C."/>
            <person name="Glavina del Rio T."/>
            <person name="Hammon N."/>
            <person name="Israni S."/>
            <person name="Pitluck S."/>
            <person name="Chain P."/>
            <person name="Malfatti S."/>
            <person name="Shin M."/>
            <person name="Vergez L."/>
            <person name="Schmutz J."/>
            <person name="Larimer F."/>
            <person name="Land M."/>
            <person name="Hauser L."/>
            <person name="Kyrpides N."/>
            <person name="Kim E."/>
            <person name="Smith K.S."/>
            <person name="Ingram-Smith C."/>
            <person name="Richardson P."/>
        </authorList>
    </citation>
    <scope>NUCLEOTIDE SEQUENCE [LARGE SCALE GENOMIC DNA]</scope>
    <source>
        <strain evidence="3">DSM 6194 / JCM 14653 / NBRC 101360 / PT</strain>
    </source>
</reference>
<dbReference type="EMBL" id="CP000477">
    <property type="protein sequence ID" value="ABK15015.1"/>
    <property type="molecule type" value="Genomic_DNA"/>
</dbReference>
<evidence type="ECO:0000256" key="1">
    <source>
        <dbReference type="SAM" id="Phobius"/>
    </source>
</evidence>
<sequence length="278" mass="30182">MMRLLILILAILVLFLTACARPDLSVESVNSELDAGRMGSMVLSIRNAQTNATEEGLYTFNSSDALCLVLRAVSHDDRLRILSEPLHLGSLRSGSVVRVEIDALAGEDIGIYPVDIILSYMWLSSIETSGGASPEVYFLYENSTDVFPVEVKVVTGPVLSLFPSKSSIEIKNLGDRTAKSVSVQITSPVVLRRSGIELGDIPPGKSKSIEIPKLEGEEYPVVCMVNYTSGFTEVSTELASVVRTRQLPGGAILLLVPVIAVALYVVFSRNELRRIIGR</sequence>
<organism evidence="2 3">
    <name type="scientific">Methanothrix thermoacetophila (strain DSM 6194 / JCM 14653 / NBRC 101360 / PT)</name>
    <name type="common">Methanosaeta thermophila</name>
    <dbReference type="NCBI Taxonomy" id="349307"/>
    <lineage>
        <taxon>Archaea</taxon>
        <taxon>Methanobacteriati</taxon>
        <taxon>Methanobacteriota</taxon>
        <taxon>Stenosarchaea group</taxon>
        <taxon>Methanomicrobia</taxon>
        <taxon>Methanotrichales</taxon>
        <taxon>Methanotrichaceae</taxon>
        <taxon>Methanothrix</taxon>
    </lineage>
</organism>
<feature type="transmembrane region" description="Helical" evidence="1">
    <location>
        <begin position="247"/>
        <end position="267"/>
    </location>
</feature>
<proteinExistence type="predicted"/>
<keyword evidence="1" id="KW-0472">Membrane</keyword>
<accession>A0B8J1</accession>
<keyword evidence="1" id="KW-1133">Transmembrane helix</keyword>
<evidence type="ECO:0000313" key="2">
    <source>
        <dbReference type="EMBL" id="ABK15015.1"/>
    </source>
</evidence>
<dbReference type="GeneID" id="4463167"/>
<evidence type="ECO:0008006" key="4">
    <source>
        <dbReference type="Google" id="ProtNLM"/>
    </source>
</evidence>
<dbReference type="KEGG" id="mtp:Mthe_1236"/>
<keyword evidence="1" id="KW-0812">Transmembrane</keyword>
<keyword evidence="3" id="KW-1185">Reference proteome</keyword>
<dbReference type="STRING" id="349307.Mthe_1236"/>